<evidence type="ECO:0000313" key="1">
    <source>
        <dbReference type="EMBL" id="MBD1383241.1"/>
    </source>
</evidence>
<organism evidence="1 2">
    <name type="scientific">Metabacillus arenae</name>
    <dbReference type="NCBI Taxonomy" id="2771434"/>
    <lineage>
        <taxon>Bacteria</taxon>
        <taxon>Bacillati</taxon>
        <taxon>Bacillota</taxon>
        <taxon>Bacilli</taxon>
        <taxon>Bacillales</taxon>
        <taxon>Bacillaceae</taxon>
        <taxon>Metabacillus</taxon>
    </lineage>
</organism>
<dbReference type="RefSeq" id="WP_191162218.1">
    <property type="nucleotide sequence ID" value="NZ_JACXAI010000048.1"/>
</dbReference>
<proteinExistence type="predicted"/>
<name>A0A926NSR6_9BACI</name>
<accession>A0A926NSR6</accession>
<keyword evidence="2" id="KW-1185">Reference proteome</keyword>
<reference evidence="1" key="1">
    <citation type="submission" date="2020-09" db="EMBL/GenBank/DDBJ databases">
        <title>A novel bacterium of genus Bacillus, isolated from South China Sea.</title>
        <authorList>
            <person name="Huang H."/>
            <person name="Mo K."/>
            <person name="Hu Y."/>
        </authorList>
    </citation>
    <scope>NUCLEOTIDE SEQUENCE</scope>
    <source>
        <strain evidence="1">IB182487</strain>
    </source>
</reference>
<protein>
    <submittedName>
        <fullName evidence="1">Uncharacterized protein</fullName>
    </submittedName>
</protein>
<dbReference type="EMBL" id="JACXAI010000048">
    <property type="protein sequence ID" value="MBD1383241.1"/>
    <property type="molecule type" value="Genomic_DNA"/>
</dbReference>
<dbReference type="Proteomes" id="UP000626844">
    <property type="component" value="Unassembled WGS sequence"/>
</dbReference>
<gene>
    <name evidence="1" type="ORF">IC621_23920</name>
</gene>
<comment type="caution">
    <text evidence="1">The sequence shown here is derived from an EMBL/GenBank/DDBJ whole genome shotgun (WGS) entry which is preliminary data.</text>
</comment>
<dbReference type="AlphaFoldDB" id="A0A926NSR6"/>
<evidence type="ECO:0000313" key="2">
    <source>
        <dbReference type="Proteomes" id="UP000626844"/>
    </source>
</evidence>
<sequence>MELSSYNYSMEEEYGKDLPSFENEFLAQNYYFEYRMEQLSLFIDLANHFGYHPDFSAESLDDIEEFYFELFQSNGFIDIQMTINELEECLSIYFGEVLVRNHDRIEWVVKEYPFAKEKYAAGLQYGKKTRYFKNLFENYYLTAKSSTERRMQKLYKRFVSKL</sequence>